<reference evidence="3" key="2">
    <citation type="submission" date="2015-01" db="EMBL/GenBank/DDBJ databases">
        <title>Evolutionary Origins and Diversification of the Mycorrhizal Mutualists.</title>
        <authorList>
            <consortium name="DOE Joint Genome Institute"/>
            <consortium name="Mycorrhizal Genomics Consortium"/>
            <person name="Kohler A."/>
            <person name="Kuo A."/>
            <person name="Nagy L.G."/>
            <person name="Floudas D."/>
            <person name="Copeland A."/>
            <person name="Barry K.W."/>
            <person name="Cichocki N."/>
            <person name="Veneault-Fourrey C."/>
            <person name="LaButti K."/>
            <person name="Lindquist E.A."/>
            <person name="Lipzen A."/>
            <person name="Lundell T."/>
            <person name="Morin E."/>
            <person name="Murat C."/>
            <person name="Riley R."/>
            <person name="Ohm R."/>
            <person name="Sun H."/>
            <person name="Tunlid A."/>
            <person name="Henrissat B."/>
            <person name="Grigoriev I.V."/>
            <person name="Hibbett D.S."/>
            <person name="Martin F."/>
        </authorList>
    </citation>
    <scope>NUCLEOTIDE SEQUENCE [LARGE SCALE GENOMIC DNA]</scope>
    <source>
        <strain evidence="3">Foug A</strain>
    </source>
</reference>
<gene>
    <name evidence="2" type="ORF">SCLCIDRAFT_25457</name>
</gene>
<name>A0A0C2ZK53_9AGAM</name>
<dbReference type="AlphaFoldDB" id="A0A0C2ZK53"/>
<organism evidence="2 3">
    <name type="scientific">Scleroderma citrinum Foug A</name>
    <dbReference type="NCBI Taxonomy" id="1036808"/>
    <lineage>
        <taxon>Eukaryota</taxon>
        <taxon>Fungi</taxon>
        <taxon>Dikarya</taxon>
        <taxon>Basidiomycota</taxon>
        <taxon>Agaricomycotina</taxon>
        <taxon>Agaricomycetes</taxon>
        <taxon>Agaricomycetidae</taxon>
        <taxon>Boletales</taxon>
        <taxon>Sclerodermatineae</taxon>
        <taxon>Sclerodermataceae</taxon>
        <taxon>Scleroderma</taxon>
    </lineage>
</organism>
<evidence type="ECO:0000313" key="2">
    <source>
        <dbReference type="EMBL" id="KIM61998.1"/>
    </source>
</evidence>
<evidence type="ECO:0000313" key="3">
    <source>
        <dbReference type="Proteomes" id="UP000053989"/>
    </source>
</evidence>
<protein>
    <submittedName>
        <fullName evidence="2">Uncharacterized protein</fullName>
    </submittedName>
</protein>
<evidence type="ECO:0000256" key="1">
    <source>
        <dbReference type="SAM" id="MobiDB-lite"/>
    </source>
</evidence>
<proteinExistence type="predicted"/>
<dbReference type="OrthoDB" id="2800503at2759"/>
<dbReference type="InParanoid" id="A0A0C2ZK53"/>
<feature type="region of interest" description="Disordered" evidence="1">
    <location>
        <begin position="56"/>
        <end position="84"/>
    </location>
</feature>
<sequence length="319" mass="35281">MVDCGEVLEFELGVPGTEPFKERDFVVMEERSFKNVGNPLALLCMRRRIVDVSGNDGLTLDKEKKTNPLHHPPPQQPVSTPPKDALASNLELQVSSLAACLVDIRKAVETNKTSATTLLRTIDEARDDLHNAAQLVNDTTEELSGIPSQIKDAVSNTYPQQAMNNSPYRDALLMDADETPTPKAAPRTMPTSTDNTRANAAIKERQILLDIQSGHNIFNDDTPRGEMVHALQKALTNMQAPEGPSLQVKALTRIRNRGFVVEMESAEAAAWVRDPIRKLILMESLGGNIRLKDRTYNLLIPFVPITTKIEDAATLRNIE</sequence>
<dbReference type="HOGENOM" id="CLU_871992_0_0_1"/>
<dbReference type="EMBL" id="KN822046">
    <property type="protein sequence ID" value="KIM61998.1"/>
    <property type="molecule type" value="Genomic_DNA"/>
</dbReference>
<keyword evidence="3" id="KW-1185">Reference proteome</keyword>
<dbReference type="Proteomes" id="UP000053989">
    <property type="component" value="Unassembled WGS sequence"/>
</dbReference>
<feature type="compositionally biased region" description="Pro residues" evidence="1">
    <location>
        <begin position="70"/>
        <end position="80"/>
    </location>
</feature>
<reference evidence="2 3" key="1">
    <citation type="submission" date="2014-04" db="EMBL/GenBank/DDBJ databases">
        <authorList>
            <consortium name="DOE Joint Genome Institute"/>
            <person name="Kuo A."/>
            <person name="Kohler A."/>
            <person name="Nagy L.G."/>
            <person name="Floudas D."/>
            <person name="Copeland A."/>
            <person name="Barry K.W."/>
            <person name="Cichocki N."/>
            <person name="Veneault-Fourrey C."/>
            <person name="LaButti K."/>
            <person name="Lindquist E.A."/>
            <person name="Lipzen A."/>
            <person name="Lundell T."/>
            <person name="Morin E."/>
            <person name="Murat C."/>
            <person name="Sun H."/>
            <person name="Tunlid A."/>
            <person name="Henrissat B."/>
            <person name="Grigoriev I.V."/>
            <person name="Hibbett D.S."/>
            <person name="Martin F."/>
            <person name="Nordberg H.P."/>
            <person name="Cantor M.N."/>
            <person name="Hua S.X."/>
        </authorList>
    </citation>
    <scope>NUCLEOTIDE SEQUENCE [LARGE SCALE GENOMIC DNA]</scope>
    <source>
        <strain evidence="2 3">Foug A</strain>
    </source>
</reference>
<accession>A0A0C2ZK53</accession>